<evidence type="ECO:0000256" key="1">
    <source>
        <dbReference type="SAM" id="Phobius"/>
    </source>
</evidence>
<dbReference type="HOGENOM" id="CLU_052944_0_0_5"/>
<feature type="transmembrane region" description="Helical" evidence="1">
    <location>
        <begin position="55"/>
        <end position="75"/>
    </location>
</feature>
<proteinExistence type="predicted"/>
<dbReference type="Pfam" id="PF14378">
    <property type="entry name" value="PAP2_3"/>
    <property type="match status" value="1"/>
</dbReference>
<feature type="transmembrane region" description="Helical" evidence="1">
    <location>
        <begin position="299"/>
        <end position="318"/>
    </location>
</feature>
<sequence>MLSQRVHAARPAFSPNIAHRAAADTPGFSRPTIVAALLAGLIATAWLLHRAELSVAVWSRSNLPFVLAAVCVAALRSHVVPRGWRHAAALRDGAGYYAVFTLIALTGAVASYPLAALTHGYADQTLQRIDTALGFDWLAWYRTVADHRPLQILGIACYESIYLTPAILLGWFARTGQRREAHRFLAGFWLAAMLTLALFTLMPAIGPLSYLWRGAVPYMPVSETWQSNLIPALRAHTIHAVDLGALRGLVSAPSFHAAAGTLYLRTIWRTPPLRRWLTWLVAAMLLATPVEGTHYLIDMIIGAAVAMLAMEIVDLLLARRLAAVA</sequence>
<reference evidence="3 4" key="1">
    <citation type="submission" date="2014-09" db="EMBL/GenBank/DDBJ databases">
        <title>Using Illumina technology Improving SMRT sequencing Genome Assembly by RASTools.</title>
        <authorList>
            <person name="Zhou Y."/>
            <person name="Ma T."/>
            <person name="Liu T."/>
        </authorList>
    </citation>
    <scope>NUCLEOTIDE SEQUENCE [LARGE SCALE GENOMIC DNA]</scope>
    <source>
        <strain evidence="3 4">ATCC 55669</strain>
    </source>
</reference>
<feature type="transmembrane region" description="Helical" evidence="1">
    <location>
        <begin position="96"/>
        <end position="115"/>
    </location>
</feature>
<feature type="transmembrane region" description="Helical" evidence="1">
    <location>
        <begin position="32"/>
        <end position="49"/>
    </location>
</feature>
<dbReference type="EMBL" id="CP009571">
    <property type="protein sequence ID" value="AIT07289.1"/>
    <property type="molecule type" value="Genomic_DNA"/>
</dbReference>
<dbReference type="Proteomes" id="UP000033200">
    <property type="component" value="Chromosome"/>
</dbReference>
<keyword evidence="1" id="KW-0812">Transmembrane</keyword>
<dbReference type="AlphaFoldDB" id="A0A097EIB2"/>
<evidence type="ECO:0000259" key="2">
    <source>
        <dbReference type="Pfam" id="PF14378"/>
    </source>
</evidence>
<accession>A0A097EIB2</accession>
<evidence type="ECO:0000313" key="4">
    <source>
        <dbReference type="Proteomes" id="UP000033200"/>
    </source>
</evidence>
<evidence type="ECO:0000313" key="3">
    <source>
        <dbReference type="EMBL" id="AIT07289.1"/>
    </source>
</evidence>
<keyword evidence="1" id="KW-0472">Membrane</keyword>
<dbReference type="eggNOG" id="COG0671">
    <property type="taxonomic scope" value="Bacteria"/>
</dbReference>
<dbReference type="InterPro" id="IPR026841">
    <property type="entry name" value="Aur1/Ipt1"/>
</dbReference>
<organism evidence="3 4">
    <name type="scientific">Sphingomonas taxi</name>
    <dbReference type="NCBI Taxonomy" id="1549858"/>
    <lineage>
        <taxon>Bacteria</taxon>
        <taxon>Pseudomonadati</taxon>
        <taxon>Pseudomonadota</taxon>
        <taxon>Alphaproteobacteria</taxon>
        <taxon>Sphingomonadales</taxon>
        <taxon>Sphingomonadaceae</taxon>
        <taxon>Sphingomonas</taxon>
    </lineage>
</organism>
<keyword evidence="4" id="KW-1185">Reference proteome</keyword>
<keyword evidence="1" id="KW-1133">Transmembrane helix</keyword>
<dbReference type="STRING" id="1549858.MC45_13935"/>
<feature type="transmembrane region" description="Helical" evidence="1">
    <location>
        <begin position="150"/>
        <end position="172"/>
    </location>
</feature>
<feature type="transmembrane region" description="Helical" evidence="1">
    <location>
        <begin position="184"/>
        <end position="205"/>
    </location>
</feature>
<dbReference type="KEGG" id="stax:MC45_13935"/>
<dbReference type="GO" id="GO:0016020">
    <property type="term" value="C:membrane"/>
    <property type="evidence" value="ECO:0007669"/>
    <property type="project" value="UniProtKB-SubCell"/>
</dbReference>
<dbReference type="RefSeq" id="WP_038664341.1">
    <property type="nucleotide sequence ID" value="NZ_CP009571.1"/>
</dbReference>
<name>A0A097EIB2_9SPHN</name>
<feature type="domain" description="Inositolphosphotransferase Aur1/Ipt1" evidence="2">
    <location>
        <begin position="125"/>
        <end position="310"/>
    </location>
</feature>
<protein>
    <submittedName>
        <fullName evidence="3">Phosphatase</fullName>
    </submittedName>
</protein>
<gene>
    <name evidence="3" type="ORF">MC45_13935</name>
</gene>